<evidence type="ECO:0000256" key="4">
    <source>
        <dbReference type="ARBA" id="ARBA00022554"/>
    </source>
</evidence>
<keyword evidence="12" id="KW-1185">Reference proteome</keyword>
<evidence type="ECO:0000256" key="1">
    <source>
        <dbReference type="ARBA" id="ARBA00004148"/>
    </source>
</evidence>
<evidence type="ECO:0000256" key="7">
    <source>
        <dbReference type="ARBA" id="ARBA00033728"/>
    </source>
</evidence>
<organism evidence="11 12">
    <name type="scientific">Sphaerosporella brunnea</name>
    <dbReference type="NCBI Taxonomy" id="1250544"/>
    <lineage>
        <taxon>Eukaryota</taxon>
        <taxon>Fungi</taxon>
        <taxon>Dikarya</taxon>
        <taxon>Ascomycota</taxon>
        <taxon>Pezizomycotina</taxon>
        <taxon>Pezizomycetes</taxon>
        <taxon>Pezizales</taxon>
        <taxon>Pyronemataceae</taxon>
        <taxon>Sphaerosporella</taxon>
    </lineage>
</organism>
<dbReference type="CDD" id="cd07280">
    <property type="entry name" value="PX_YPT35"/>
    <property type="match status" value="1"/>
</dbReference>
<dbReference type="EMBL" id="VXIS01000469">
    <property type="protein sequence ID" value="KAA8893275.1"/>
    <property type="molecule type" value="Genomic_DNA"/>
</dbReference>
<dbReference type="SMART" id="SM00312">
    <property type="entry name" value="PX"/>
    <property type="match status" value="1"/>
</dbReference>
<keyword evidence="4" id="KW-0926">Vacuole</keyword>
<comment type="caution">
    <text evidence="11">The sequence shown here is derived from an EMBL/GenBank/DDBJ whole genome shotgun (WGS) entry which is preliminary data.</text>
</comment>
<dbReference type="Pfam" id="PF00787">
    <property type="entry name" value="PX"/>
    <property type="match status" value="1"/>
</dbReference>
<evidence type="ECO:0000256" key="3">
    <source>
        <dbReference type="ARBA" id="ARBA00007426"/>
    </source>
</evidence>
<proteinExistence type="inferred from homology"/>
<dbReference type="AlphaFoldDB" id="A0A5J5ECI2"/>
<feature type="non-terminal residue" evidence="11">
    <location>
        <position position="133"/>
    </location>
</feature>
<dbReference type="PANTHER" id="PTHR10555">
    <property type="entry name" value="SORTING NEXIN"/>
    <property type="match status" value="1"/>
</dbReference>
<dbReference type="GO" id="GO:0032266">
    <property type="term" value="F:phosphatidylinositol-3-phosphate binding"/>
    <property type="evidence" value="ECO:0007669"/>
    <property type="project" value="InterPro"/>
</dbReference>
<reference evidence="11 12" key="1">
    <citation type="submission" date="2019-09" db="EMBL/GenBank/DDBJ databases">
        <title>Draft genome of the ectomycorrhizal ascomycete Sphaerosporella brunnea.</title>
        <authorList>
            <consortium name="DOE Joint Genome Institute"/>
            <person name="Benucci G.M."/>
            <person name="Marozzi G."/>
            <person name="Antonielli L."/>
            <person name="Sanchez S."/>
            <person name="Marco P."/>
            <person name="Wang X."/>
            <person name="Falini L.B."/>
            <person name="Barry K."/>
            <person name="Haridas S."/>
            <person name="Lipzen A."/>
            <person name="Labutti K."/>
            <person name="Grigoriev I.V."/>
            <person name="Murat C."/>
            <person name="Martin F."/>
            <person name="Albertini E."/>
            <person name="Donnini D."/>
            <person name="Bonito G."/>
        </authorList>
    </citation>
    <scope>NUCLEOTIDE SEQUENCE [LARGE SCALE GENOMIC DNA]</scope>
    <source>
        <strain evidence="11 12">Sb_GMNB300</strain>
    </source>
</reference>
<evidence type="ECO:0000313" key="11">
    <source>
        <dbReference type="EMBL" id="KAA8893275.1"/>
    </source>
</evidence>
<feature type="domain" description="PX" evidence="10">
    <location>
        <begin position="1"/>
        <end position="133"/>
    </location>
</feature>
<evidence type="ECO:0000259" key="10">
    <source>
        <dbReference type="PROSITE" id="PS50195"/>
    </source>
</evidence>
<dbReference type="OrthoDB" id="10254720at2759"/>
<dbReference type="InParanoid" id="A0A5J5ECI2"/>
<dbReference type="PROSITE" id="PS50195">
    <property type="entry name" value="PX"/>
    <property type="match status" value="1"/>
</dbReference>
<evidence type="ECO:0000256" key="8">
    <source>
        <dbReference type="ARBA" id="ARBA00033774"/>
    </source>
</evidence>
<sequence>PMAITLEDHTVTPGENTPGLWARSAQVVDYAIVSGSRTRAGAYVAWSCLIETFEGAQFTVRKRYSEFFTLHEQLQETFPKSVKYLPHLPPKSLISKFRPKFLEHRRQGLSYFLSCILLNPEFAGSPLVKDFLL</sequence>
<dbReference type="InterPro" id="IPR037917">
    <property type="entry name" value="Ypt35_PX"/>
</dbReference>
<dbReference type="InterPro" id="IPR036871">
    <property type="entry name" value="PX_dom_sf"/>
</dbReference>
<dbReference type="Proteomes" id="UP000326924">
    <property type="component" value="Unassembled WGS sequence"/>
</dbReference>
<evidence type="ECO:0000256" key="5">
    <source>
        <dbReference type="ARBA" id="ARBA00022753"/>
    </source>
</evidence>
<comment type="similarity">
    <text evidence="3">Belongs to the YPT35 family.</text>
</comment>
<dbReference type="InterPro" id="IPR001683">
    <property type="entry name" value="PX_dom"/>
</dbReference>
<dbReference type="PANTHER" id="PTHR10555:SF170">
    <property type="entry name" value="FI18122P1"/>
    <property type="match status" value="1"/>
</dbReference>
<comment type="function">
    <text evidence="7">Recruits the lipid transfer protein VPS13 to endosomal and vacuolar membranes.</text>
</comment>
<evidence type="ECO:0000256" key="6">
    <source>
        <dbReference type="ARBA" id="ARBA00023136"/>
    </source>
</evidence>
<name>A0A5J5ECI2_9PEZI</name>
<keyword evidence="5" id="KW-0967">Endosome</keyword>
<dbReference type="GO" id="GO:0005774">
    <property type="term" value="C:vacuolar membrane"/>
    <property type="evidence" value="ECO:0007669"/>
    <property type="project" value="UniProtKB-SubCell"/>
</dbReference>
<protein>
    <recommendedName>
        <fullName evidence="8">Endosomal/vacuolar adapter protein YPT35</fullName>
    </recommendedName>
    <alternativeName>
        <fullName evidence="9">PX domain-containing protein YPT35</fullName>
    </alternativeName>
</protein>
<dbReference type="Gene3D" id="3.30.1520.10">
    <property type="entry name" value="Phox-like domain"/>
    <property type="match status" value="1"/>
</dbReference>
<dbReference type="SUPFAM" id="SSF64268">
    <property type="entry name" value="PX domain"/>
    <property type="match status" value="1"/>
</dbReference>
<dbReference type="GO" id="GO:0010008">
    <property type="term" value="C:endosome membrane"/>
    <property type="evidence" value="ECO:0007669"/>
    <property type="project" value="UniProtKB-SubCell"/>
</dbReference>
<evidence type="ECO:0000256" key="2">
    <source>
        <dbReference type="ARBA" id="ARBA00004177"/>
    </source>
</evidence>
<feature type="non-terminal residue" evidence="11">
    <location>
        <position position="1"/>
    </location>
</feature>
<evidence type="ECO:0000256" key="9">
    <source>
        <dbReference type="ARBA" id="ARBA00033785"/>
    </source>
</evidence>
<keyword evidence="6" id="KW-0472">Membrane</keyword>
<accession>A0A5J5ECI2</accession>
<gene>
    <name evidence="11" type="ORF">FN846DRAFT_758774</name>
</gene>
<evidence type="ECO:0000313" key="12">
    <source>
        <dbReference type="Proteomes" id="UP000326924"/>
    </source>
</evidence>
<comment type="subcellular location">
    <subcellularLocation>
        <location evidence="2">Endosome</location>
    </subcellularLocation>
    <subcellularLocation>
        <location evidence="1">Vacuole membrane</location>
        <topology evidence="1">Peripheral membrane protein</topology>
    </subcellularLocation>
</comment>